<name>A0A3P9K3W7_ORYLA</name>
<reference evidence="3" key="3">
    <citation type="submission" date="2025-08" db="UniProtKB">
        <authorList>
            <consortium name="Ensembl"/>
        </authorList>
    </citation>
    <scope>IDENTIFICATION</scope>
    <source>
        <strain evidence="3">HNI</strain>
    </source>
</reference>
<dbReference type="InterPro" id="IPR008906">
    <property type="entry name" value="HATC_C_dom"/>
</dbReference>
<dbReference type="SUPFAM" id="SSF53098">
    <property type="entry name" value="Ribonuclease H-like"/>
    <property type="match status" value="2"/>
</dbReference>
<evidence type="ECO:0000259" key="1">
    <source>
        <dbReference type="Pfam" id="PF05699"/>
    </source>
</evidence>
<accession>A0A3P9K3W7</accession>
<protein>
    <recommendedName>
        <fullName evidence="5">Zinc finger MYM-type protein 1</fullName>
    </recommendedName>
</protein>
<dbReference type="Pfam" id="PF14291">
    <property type="entry name" value="DUF4371"/>
    <property type="match status" value="1"/>
</dbReference>
<dbReference type="SUPFAM" id="SSF56672">
    <property type="entry name" value="DNA/RNA polymerases"/>
    <property type="match status" value="1"/>
</dbReference>
<reference evidence="3" key="4">
    <citation type="submission" date="2025-09" db="UniProtKB">
        <authorList>
            <consortium name="Ensembl"/>
        </authorList>
    </citation>
    <scope>IDENTIFICATION</scope>
    <source>
        <strain evidence="3">HNI</strain>
    </source>
</reference>
<feature type="domain" description="HAT C-terminal dimerisation" evidence="1">
    <location>
        <begin position="790"/>
        <end position="854"/>
    </location>
</feature>
<reference evidence="3 4" key="2">
    <citation type="submission" date="2017-04" db="EMBL/GenBank/DDBJ databases">
        <title>CpG methylation of centromeres and impact of large insertions on vertebrate speciation.</title>
        <authorList>
            <person name="Ichikawa K."/>
            <person name="Yoshimura J."/>
            <person name="Morishita S."/>
        </authorList>
    </citation>
    <scope>NUCLEOTIDE SEQUENCE</scope>
    <source>
        <strain evidence="3 4">HNI</strain>
    </source>
</reference>
<sequence length="888" mass="101223">MAFCSLLLYNLMKQCDYVNHVCLVLQHLLEKSLQIIAEKYEFHSPLITFVGYILVSETLSFLKNKLSSAPILTQADPEKPFDVEVDASDSAVVSMLSSFSVSDNRADYKNLSSLKDSKCLNPRHTRGSLFLHCFTFPVSFRTGTKNQTSCALSRQYSLDSDFLCTRTHPTSLLEVQIIYGLPVIFNMEDYISNLRNFSKLDFQSKQEIILKGRLTANLRILQTTGQKNRSFQAEWYRRKDWLCGCPARNRLFCFSCLLFSTSNNVWTAIGDSDLKNLQRSLIKHEQSTTHIQSQIAFKTFGMSRIDLALDEQRRLNISIHNAKVRENREILKDLINATCFLAKQQLAFRGNDESAGSANRGNYVELLHAFVEKDDRLARHLETSTVFSGLSNRIQNDLIEAVGDVIRNDIKKEIGAAPFVAVEVDETTDVTNHAQISVILRYVATSEAGCEVNEAFLGFDDVSEDRRAPAIAKYVLGVLEKYDCTDKLVTQTYDGAAVMASELNGVQAKVKEKVPEAIFTHCYAHKLNLVLMHSAKCMPECRTFFKTAEGLASFFSKSTKRIHLLDDVVKRRLPRAPTQWSSNSRLHQNDLRTLFHIIMENADNSDNDTLMMAAGYDRWLSKASTCFLLTMYEDIFNETDALFRVLQNKVMDIEYCRARIRDTVAALERMRLTFDSFCDRFEQKCSALGLTESGDRQSARCERKRLFCNILDDVNCQMKARFDHFGELAFLGLVDCAKFSEMSQHFDDTKLQSLTKYAKFFDFVKLKADLVGLYGSETVRDECKSAGQLLNFLAQKDLIPTVPEAAKLLQLVLTVPATTASVERSFSALKRLKTYSRNRTDQARLSSLGVFSIETERLSKLKKDKEDFYNQVIDSFLQEERRMDFIYK</sequence>
<dbReference type="Pfam" id="PF05699">
    <property type="entry name" value="Dimer_Tnp_hAT"/>
    <property type="match status" value="1"/>
</dbReference>
<evidence type="ECO:0008006" key="5">
    <source>
        <dbReference type="Google" id="ProtNLM"/>
    </source>
</evidence>
<dbReference type="InterPro" id="IPR025398">
    <property type="entry name" value="DUF4371"/>
</dbReference>
<evidence type="ECO:0000313" key="3">
    <source>
        <dbReference type="Ensembl" id="ENSORLP00020002889.1"/>
    </source>
</evidence>
<proteinExistence type="predicted"/>
<organism evidence="3 4">
    <name type="scientific">Oryzias latipes</name>
    <name type="common">Japanese rice fish</name>
    <name type="synonym">Japanese killifish</name>
    <dbReference type="NCBI Taxonomy" id="8090"/>
    <lineage>
        <taxon>Eukaryota</taxon>
        <taxon>Metazoa</taxon>
        <taxon>Chordata</taxon>
        <taxon>Craniata</taxon>
        <taxon>Vertebrata</taxon>
        <taxon>Euteleostomi</taxon>
        <taxon>Actinopterygii</taxon>
        <taxon>Neopterygii</taxon>
        <taxon>Teleostei</taxon>
        <taxon>Neoteleostei</taxon>
        <taxon>Acanthomorphata</taxon>
        <taxon>Ovalentaria</taxon>
        <taxon>Atherinomorphae</taxon>
        <taxon>Beloniformes</taxon>
        <taxon>Adrianichthyidae</taxon>
        <taxon>Oryziinae</taxon>
        <taxon>Oryzias</taxon>
    </lineage>
</organism>
<dbReference type="Proteomes" id="UP000265180">
    <property type="component" value="Chromosome 19"/>
</dbReference>
<dbReference type="PANTHER" id="PTHR45749:SF28">
    <property type="entry name" value="ZINC FINGER MYM-TYPE PROTEIN 1-LIKE-RELATED"/>
    <property type="match status" value="1"/>
</dbReference>
<dbReference type="InterPro" id="IPR043502">
    <property type="entry name" value="DNA/RNA_pol_sf"/>
</dbReference>
<dbReference type="InterPro" id="IPR012337">
    <property type="entry name" value="RNaseH-like_sf"/>
</dbReference>
<reference key="1">
    <citation type="journal article" date="2007" name="Nature">
        <title>The medaka draft genome and insights into vertebrate genome evolution.</title>
        <authorList>
            <person name="Kasahara M."/>
            <person name="Naruse K."/>
            <person name="Sasaki S."/>
            <person name="Nakatani Y."/>
            <person name="Qu W."/>
            <person name="Ahsan B."/>
            <person name="Yamada T."/>
            <person name="Nagayasu Y."/>
            <person name="Doi K."/>
            <person name="Kasai Y."/>
            <person name="Jindo T."/>
            <person name="Kobayashi D."/>
            <person name="Shimada A."/>
            <person name="Toyoda A."/>
            <person name="Kuroki Y."/>
            <person name="Fujiyama A."/>
            <person name="Sasaki T."/>
            <person name="Shimizu A."/>
            <person name="Asakawa S."/>
            <person name="Shimizu N."/>
            <person name="Hashimoto S."/>
            <person name="Yang J."/>
            <person name="Lee Y."/>
            <person name="Matsushima K."/>
            <person name="Sugano S."/>
            <person name="Sakaizumi M."/>
            <person name="Narita T."/>
            <person name="Ohishi K."/>
            <person name="Haga S."/>
            <person name="Ohta F."/>
            <person name="Nomoto H."/>
            <person name="Nogata K."/>
            <person name="Morishita T."/>
            <person name="Endo T."/>
            <person name="Shin-I T."/>
            <person name="Takeda H."/>
            <person name="Morishita S."/>
            <person name="Kohara Y."/>
        </authorList>
    </citation>
    <scope>NUCLEOTIDE SEQUENCE [LARGE SCALE GENOMIC DNA]</scope>
    <source>
        <strain>Hd-rR</strain>
    </source>
</reference>
<dbReference type="PANTHER" id="PTHR45749">
    <property type="match status" value="1"/>
</dbReference>
<evidence type="ECO:0000259" key="2">
    <source>
        <dbReference type="Pfam" id="PF14291"/>
    </source>
</evidence>
<evidence type="ECO:0000313" key="4">
    <source>
        <dbReference type="Proteomes" id="UP000265180"/>
    </source>
</evidence>
<feature type="domain" description="DUF4371" evidence="2">
    <location>
        <begin position="328"/>
        <end position="505"/>
    </location>
</feature>
<dbReference type="GO" id="GO:0046983">
    <property type="term" value="F:protein dimerization activity"/>
    <property type="evidence" value="ECO:0007669"/>
    <property type="project" value="InterPro"/>
</dbReference>
<dbReference type="Ensembl" id="ENSORLT00020010544.1">
    <property type="protein sequence ID" value="ENSORLP00020002889.1"/>
    <property type="gene ID" value="ENSORLG00020003662.1"/>
</dbReference>
<dbReference type="AlphaFoldDB" id="A0A3P9K3W7"/>